<evidence type="ECO:0000313" key="3">
    <source>
        <dbReference type="Proteomes" id="UP000076321"/>
    </source>
</evidence>
<dbReference type="EMBL" id="LOBU02000024">
    <property type="protein sequence ID" value="OKA03974.1"/>
    <property type="molecule type" value="Genomic_DNA"/>
</dbReference>
<dbReference type="RefSeq" id="WP_061981696.1">
    <property type="nucleotide sequence ID" value="NZ_FOPQ01000007.1"/>
</dbReference>
<dbReference type="AlphaFoldDB" id="A0A154MKZ5"/>
<dbReference type="Proteomes" id="UP000076321">
    <property type="component" value="Unassembled WGS sequence"/>
</dbReference>
<name>A0A154MKZ5_9PSEU</name>
<dbReference type="EMBL" id="LQCI01000012">
    <property type="protein sequence ID" value="KZB84956.1"/>
    <property type="molecule type" value="Genomic_DNA"/>
</dbReference>
<proteinExistence type="predicted"/>
<gene>
    <name evidence="2" type="ORF">ATP06_0232600</name>
    <name evidence="1" type="ORF">AVL48_01745</name>
</gene>
<sequence>MAFHLAHGTVVYRTTTLHGYSAIVMVERYARGRWELAAELPRDTEEITDITAREKLGEAVDEPSAFAGAPDESGAGGLHARLAQLDSMIDTTVAWLRTSAVGTDTELAWARYQSSDHDYELDTREALRDAASLVSQMVRHRDTLAARAETRRRKREEENAD</sequence>
<evidence type="ECO:0000313" key="4">
    <source>
        <dbReference type="Proteomes" id="UP000186883"/>
    </source>
</evidence>
<protein>
    <submittedName>
        <fullName evidence="1">Uncharacterized protein</fullName>
    </submittedName>
</protein>
<reference evidence="2 4" key="2">
    <citation type="submission" date="2016-11" db="EMBL/GenBank/DDBJ databases">
        <title>Genome sequencing of Amycolatopsis regifaucium.</title>
        <authorList>
            <person name="Mayilraj S."/>
            <person name="Kaur N."/>
        </authorList>
    </citation>
    <scope>NUCLEOTIDE SEQUENCE [LARGE SCALE GENOMIC DNA]</scope>
    <source>
        <strain evidence="2 4">GY080</strain>
    </source>
</reference>
<dbReference type="OrthoDB" id="3637391at2"/>
<accession>A0A154MKZ5</accession>
<evidence type="ECO:0000313" key="2">
    <source>
        <dbReference type="EMBL" id="OKA03974.1"/>
    </source>
</evidence>
<evidence type="ECO:0000313" key="1">
    <source>
        <dbReference type="EMBL" id="KZB84956.1"/>
    </source>
</evidence>
<keyword evidence="4" id="KW-1185">Reference proteome</keyword>
<reference evidence="1 3" key="1">
    <citation type="submission" date="2015-12" db="EMBL/GenBank/DDBJ databases">
        <title>Amycolatopsis regifaucium genome sequencing and assembly.</title>
        <authorList>
            <person name="Mayilraj S."/>
        </authorList>
    </citation>
    <scope>NUCLEOTIDE SEQUENCE [LARGE SCALE GENOMIC DNA]</scope>
    <source>
        <strain evidence="1 3">GY080</strain>
    </source>
</reference>
<dbReference type="Proteomes" id="UP000186883">
    <property type="component" value="Unassembled WGS sequence"/>
</dbReference>
<comment type="caution">
    <text evidence="1">The sequence shown here is derived from an EMBL/GenBank/DDBJ whole genome shotgun (WGS) entry which is preliminary data.</text>
</comment>
<organism evidence="1 3">
    <name type="scientific">Amycolatopsis regifaucium</name>
    <dbReference type="NCBI Taxonomy" id="546365"/>
    <lineage>
        <taxon>Bacteria</taxon>
        <taxon>Bacillati</taxon>
        <taxon>Actinomycetota</taxon>
        <taxon>Actinomycetes</taxon>
        <taxon>Pseudonocardiales</taxon>
        <taxon>Pseudonocardiaceae</taxon>
        <taxon>Amycolatopsis</taxon>
    </lineage>
</organism>